<keyword evidence="2" id="KW-1133">Transmembrane helix</keyword>
<dbReference type="OrthoDB" id="288020at2"/>
<accession>A0A5C6E594</accession>
<sequence length="185" mass="19827">MNSDEPFHNPNAAPRNPQSTFSSGQLPPHQLPPKKSNPWLWVLGTLGVLTIVGGLVCCGGGYYLFQMAQGMIGDQIKNQVAEDPTIQEHIGEIASIKMNYSQTAAAIEEKPDAIAFDIAGDKGTGVLVVQQDKSVPGETYALRSAELILPNGDRHQLIPADNADAAIESSIDDPTIVEEFEMQGS</sequence>
<dbReference type="AlphaFoldDB" id="A0A5C6E594"/>
<feature type="compositionally biased region" description="Polar residues" evidence="1">
    <location>
        <begin position="16"/>
        <end position="25"/>
    </location>
</feature>
<evidence type="ECO:0000313" key="3">
    <source>
        <dbReference type="EMBL" id="TWU43117.1"/>
    </source>
</evidence>
<reference evidence="3 4" key="1">
    <citation type="submission" date="2019-02" db="EMBL/GenBank/DDBJ databases">
        <title>Deep-cultivation of Planctomycetes and their phenomic and genomic characterization uncovers novel biology.</title>
        <authorList>
            <person name="Wiegand S."/>
            <person name="Jogler M."/>
            <person name="Boedeker C."/>
            <person name="Pinto D."/>
            <person name="Vollmers J."/>
            <person name="Rivas-Marin E."/>
            <person name="Kohn T."/>
            <person name="Peeters S.H."/>
            <person name="Heuer A."/>
            <person name="Rast P."/>
            <person name="Oberbeckmann S."/>
            <person name="Bunk B."/>
            <person name="Jeske O."/>
            <person name="Meyerdierks A."/>
            <person name="Storesund J.E."/>
            <person name="Kallscheuer N."/>
            <person name="Luecker S."/>
            <person name="Lage O.M."/>
            <person name="Pohl T."/>
            <person name="Merkel B.J."/>
            <person name="Hornburger P."/>
            <person name="Mueller R.-W."/>
            <person name="Bruemmer F."/>
            <person name="Labrenz M."/>
            <person name="Spormann A.M."/>
            <person name="Op Den Camp H."/>
            <person name="Overmann J."/>
            <person name="Amann R."/>
            <person name="Jetten M.S.M."/>
            <person name="Mascher T."/>
            <person name="Medema M.H."/>
            <person name="Devos D.P."/>
            <person name="Kaster A.-K."/>
            <person name="Ovreas L."/>
            <person name="Rohde M."/>
            <person name="Galperin M.Y."/>
            <person name="Jogler C."/>
        </authorList>
    </citation>
    <scope>NUCLEOTIDE SEQUENCE [LARGE SCALE GENOMIC DNA]</scope>
    <source>
        <strain evidence="3 4">Q31b</strain>
    </source>
</reference>
<comment type="caution">
    <text evidence="3">The sequence shown here is derived from an EMBL/GenBank/DDBJ whole genome shotgun (WGS) entry which is preliminary data.</text>
</comment>
<organism evidence="3 4">
    <name type="scientific">Novipirellula aureliae</name>
    <dbReference type="NCBI Taxonomy" id="2527966"/>
    <lineage>
        <taxon>Bacteria</taxon>
        <taxon>Pseudomonadati</taxon>
        <taxon>Planctomycetota</taxon>
        <taxon>Planctomycetia</taxon>
        <taxon>Pirellulales</taxon>
        <taxon>Pirellulaceae</taxon>
        <taxon>Novipirellula</taxon>
    </lineage>
</organism>
<gene>
    <name evidence="3" type="ORF">Q31b_21540</name>
</gene>
<proteinExistence type="predicted"/>
<keyword evidence="4" id="KW-1185">Reference proteome</keyword>
<dbReference type="EMBL" id="SJPY01000003">
    <property type="protein sequence ID" value="TWU43117.1"/>
    <property type="molecule type" value="Genomic_DNA"/>
</dbReference>
<keyword evidence="2" id="KW-0472">Membrane</keyword>
<feature type="region of interest" description="Disordered" evidence="1">
    <location>
        <begin position="1"/>
        <end position="30"/>
    </location>
</feature>
<dbReference type="RefSeq" id="WP_146599599.1">
    <property type="nucleotide sequence ID" value="NZ_SJPY01000003.1"/>
</dbReference>
<protein>
    <recommendedName>
        <fullName evidence="5">Cytochrome oxidase complex assembly protein 1</fullName>
    </recommendedName>
</protein>
<evidence type="ECO:0000313" key="4">
    <source>
        <dbReference type="Proteomes" id="UP000315471"/>
    </source>
</evidence>
<keyword evidence="2" id="KW-0812">Transmembrane</keyword>
<evidence type="ECO:0000256" key="1">
    <source>
        <dbReference type="SAM" id="MobiDB-lite"/>
    </source>
</evidence>
<dbReference type="Proteomes" id="UP000315471">
    <property type="component" value="Unassembled WGS sequence"/>
</dbReference>
<feature type="transmembrane region" description="Helical" evidence="2">
    <location>
        <begin position="39"/>
        <end position="65"/>
    </location>
</feature>
<evidence type="ECO:0000256" key="2">
    <source>
        <dbReference type="SAM" id="Phobius"/>
    </source>
</evidence>
<name>A0A5C6E594_9BACT</name>
<evidence type="ECO:0008006" key="5">
    <source>
        <dbReference type="Google" id="ProtNLM"/>
    </source>
</evidence>